<evidence type="ECO:0000256" key="6">
    <source>
        <dbReference type="ARBA" id="ARBA00022927"/>
    </source>
</evidence>
<feature type="domain" description="Type II secretion system protein GspC N-terminal" evidence="9">
    <location>
        <begin position="103"/>
        <end position="176"/>
    </location>
</feature>
<dbReference type="Gene3D" id="2.30.30.830">
    <property type="match status" value="1"/>
</dbReference>
<evidence type="ECO:0000256" key="8">
    <source>
        <dbReference type="ARBA" id="ARBA00023136"/>
    </source>
</evidence>
<comment type="subcellular location">
    <subcellularLocation>
        <location evidence="1">Cell inner membrane</location>
    </subcellularLocation>
</comment>
<evidence type="ECO:0000259" key="9">
    <source>
        <dbReference type="Pfam" id="PF11356"/>
    </source>
</evidence>
<protein>
    <submittedName>
        <fullName evidence="10">Pectic enzymes secretion protein outC</fullName>
    </submittedName>
</protein>
<keyword evidence="8" id="KW-0472">Membrane</keyword>
<dbReference type="GO" id="GO:0005886">
    <property type="term" value="C:plasma membrane"/>
    <property type="evidence" value="ECO:0007669"/>
    <property type="project" value="UniProtKB-SubCell"/>
</dbReference>
<gene>
    <name evidence="10" type="primary">outC_2</name>
    <name evidence="10" type="ORF">NCTC12965_07552</name>
</gene>
<name>A0A4U9WF96_SERFO</name>
<sequence length="182" mass="19464">MPQRYAHRLTDIGELLAGVNREAGKGRQDAIFCIVIGMQRGYCQAVNAAMGFMRAVTVDLQSTRLAHLARAPAPEISPVRLSKADFVPVTTGGGGESERYRFTLFGTSAPSSSATEHSVSEQTLRNAPLSSLKLNLTGIVASPSSERSIAIIAKDSKQFSLGVGEKVPGYDAELRQFLPIVS</sequence>
<keyword evidence="3" id="KW-1003">Cell membrane</keyword>
<keyword evidence="5" id="KW-0812">Transmembrane</keyword>
<evidence type="ECO:0000256" key="2">
    <source>
        <dbReference type="ARBA" id="ARBA00022448"/>
    </source>
</evidence>
<keyword evidence="6" id="KW-0653">Protein transport</keyword>
<keyword evidence="4" id="KW-0997">Cell inner membrane</keyword>
<proteinExistence type="predicted"/>
<keyword evidence="2" id="KW-0813">Transport</keyword>
<dbReference type="GO" id="GO:0015031">
    <property type="term" value="P:protein transport"/>
    <property type="evidence" value="ECO:0007669"/>
    <property type="project" value="UniProtKB-KW"/>
</dbReference>
<dbReference type="InterPro" id="IPR024961">
    <property type="entry name" value="T2SS_GspC_N"/>
</dbReference>
<evidence type="ECO:0000256" key="1">
    <source>
        <dbReference type="ARBA" id="ARBA00004533"/>
    </source>
</evidence>
<evidence type="ECO:0000256" key="4">
    <source>
        <dbReference type="ARBA" id="ARBA00022519"/>
    </source>
</evidence>
<evidence type="ECO:0000256" key="5">
    <source>
        <dbReference type="ARBA" id="ARBA00022692"/>
    </source>
</evidence>
<keyword evidence="7" id="KW-1133">Transmembrane helix</keyword>
<evidence type="ECO:0000313" key="10">
    <source>
        <dbReference type="EMBL" id="VTR57833.1"/>
    </source>
</evidence>
<dbReference type="EMBL" id="CABEEZ010000148">
    <property type="protein sequence ID" value="VTR57833.1"/>
    <property type="molecule type" value="Genomic_DNA"/>
</dbReference>
<reference evidence="10" key="1">
    <citation type="submission" date="2019-05" db="EMBL/GenBank/DDBJ databases">
        <authorList>
            <consortium name="Pathogen Informatics"/>
        </authorList>
    </citation>
    <scope>NUCLEOTIDE SEQUENCE [LARGE SCALE GENOMIC DNA]</scope>
    <source>
        <strain evidence="10">NCTC12965</strain>
    </source>
</reference>
<evidence type="ECO:0000256" key="7">
    <source>
        <dbReference type="ARBA" id="ARBA00022989"/>
    </source>
</evidence>
<accession>A0A4U9WF96</accession>
<dbReference type="AlphaFoldDB" id="A0A4U9WF96"/>
<dbReference type="Pfam" id="PF11356">
    <property type="entry name" value="T2SSC"/>
    <property type="match status" value="1"/>
</dbReference>
<organism evidence="10">
    <name type="scientific">Serratia fonticola</name>
    <dbReference type="NCBI Taxonomy" id="47917"/>
    <lineage>
        <taxon>Bacteria</taxon>
        <taxon>Pseudomonadati</taxon>
        <taxon>Pseudomonadota</taxon>
        <taxon>Gammaproteobacteria</taxon>
        <taxon>Enterobacterales</taxon>
        <taxon>Yersiniaceae</taxon>
        <taxon>Serratia</taxon>
    </lineage>
</organism>
<evidence type="ECO:0000256" key="3">
    <source>
        <dbReference type="ARBA" id="ARBA00022475"/>
    </source>
</evidence>